<dbReference type="Proteomes" id="UP000019147">
    <property type="component" value="Chromosome"/>
</dbReference>
<organism evidence="2 3">
    <name type="scientific">Chlamydia gallinacea 08-1274/3</name>
    <dbReference type="NCBI Taxonomy" id="1143323"/>
    <lineage>
        <taxon>Bacteria</taxon>
        <taxon>Pseudomonadati</taxon>
        <taxon>Chlamydiota</taxon>
        <taxon>Chlamydiia</taxon>
        <taxon>Chlamydiales</taxon>
        <taxon>Chlamydiaceae</taxon>
        <taxon>Chlamydia/Chlamydophila group</taxon>
        <taxon>Chlamydia</taxon>
    </lineage>
</organism>
<dbReference type="STRING" id="1143323.M787_004520"/>
<evidence type="ECO:0000313" key="3">
    <source>
        <dbReference type="Proteomes" id="UP000019147"/>
    </source>
</evidence>
<name>A0A173E050_9CHLA</name>
<feature type="compositionally biased region" description="Basic and acidic residues" evidence="1">
    <location>
        <begin position="16"/>
        <end position="26"/>
    </location>
</feature>
<protein>
    <submittedName>
        <fullName evidence="2">Uncharacterized protein</fullName>
    </submittedName>
</protein>
<gene>
    <name evidence="2" type="ORF">M787_004520</name>
</gene>
<dbReference type="RefSeq" id="WP_021828390.1">
    <property type="nucleotide sequence ID" value="NZ_CP015840.1"/>
</dbReference>
<dbReference type="AlphaFoldDB" id="A0A173E050"/>
<evidence type="ECO:0000313" key="2">
    <source>
        <dbReference type="EMBL" id="ANG66570.1"/>
    </source>
</evidence>
<dbReference type="KEGG" id="cgz:M787_004520"/>
<evidence type="ECO:0000256" key="1">
    <source>
        <dbReference type="SAM" id="MobiDB-lite"/>
    </source>
</evidence>
<feature type="region of interest" description="Disordered" evidence="1">
    <location>
        <begin position="1"/>
        <end position="34"/>
    </location>
</feature>
<accession>A0A173E050</accession>
<dbReference type="EMBL" id="CP015840">
    <property type="protein sequence ID" value="ANG66570.1"/>
    <property type="molecule type" value="Genomic_DNA"/>
</dbReference>
<feature type="compositionally biased region" description="Polar residues" evidence="1">
    <location>
        <begin position="1"/>
        <end position="13"/>
    </location>
</feature>
<sequence>MSLSEKVNSSKLPENQIHKSTQEKNPTHFQMPTNTSALSTYDRLIHSNNTTEEVVKIGGMIQQDFFNLTNVTSLGGGGVFLQPVIRGTGKHHFYLTVLDSFHTYFL</sequence>
<proteinExistence type="predicted"/>
<reference evidence="2 3" key="1">
    <citation type="journal article" date="2014" name="Syst. Appl. Microbiol.">
        <title>Evidence for the existence of two new members of the family Chlamydiaceae and proposal of Chlamydia avium sp. nov. and Chlamydia gallinacea sp. nov.</title>
        <authorList>
            <person name="Sachse K."/>
            <person name="Laroucau K."/>
            <person name="Riege K."/>
            <person name="Wehner S."/>
            <person name="Dilcher M."/>
            <person name="Creasy H.H."/>
            <person name="Weidmann M."/>
            <person name="Myers G."/>
            <person name="Vorimore F."/>
            <person name="Vicari N."/>
            <person name="Magnino S."/>
            <person name="Liebler-Tenorio E."/>
            <person name="Ruettger A."/>
            <person name="Bavoil P.M."/>
            <person name="Hufert F.T."/>
            <person name="Rossello-Mora R."/>
            <person name="Marz M."/>
        </authorList>
    </citation>
    <scope>NUCLEOTIDE SEQUENCE [LARGE SCALE GENOMIC DNA]</scope>
    <source>
        <strain evidence="2 3">08-1274/3</strain>
    </source>
</reference>
<dbReference type="GeneID" id="81478569"/>